<dbReference type="OMA" id="HANDPNI"/>
<dbReference type="Proteomes" id="UP000054408">
    <property type="component" value="Unassembled WGS sequence"/>
</dbReference>
<keyword evidence="1" id="KW-0812">Transmembrane</keyword>
<evidence type="ECO:0000313" key="3">
    <source>
        <dbReference type="Proteomes" id="UP000054408"/>
    </source>
</evidence>
<evidence type="ECO:0000256" key="1">
    <source>
        <dbReference type="SAM" id="Phobius"/>
    </source>
</evidence>
<feature type="transmembrane region" description="Helical" evidence="1">
    <location>
        <begin position="64"/>
        <end position="89"/>
    </location>
</feature>
<dbReference type="GeneID" id="25566148"/>
<feature type="transmembrane region" description="Helical" evidence="1">
    <location>
        <begin position="128"/>
        <end position="152"/>
    </location>
</feature>
<feature type="transmembrane region" description="Helical" evidence="1">
    <location>
        <begin position="33"/>
        <end position="52"/>
    </location>
</feature>
<dbReference type="AlphaFoldDB" id="A0A0L0DHZ2"/>
<feature type="transmembrane region" description="Helical" evidence="1">
    <location>
        <begin position="95"/>
        <end position="116"/>
    </location>
</feature>
<name>A0A0L0DHZ2_THETB</name>
<feature type="transmembrane region" description="Helical" evidence="1">
    <location>
        <begin position="158"/>
        <end position="180"/>
    </location>
</feature>
<organism evidence="2 3">
    <name type="scientific">Thecamonas trahens ATCC 50062</name>
    <dbReference type="NCBI Taxonomy" id="461836"/>
    <lineage>
        <taxon>Eukaryota</taxon>
        <taxon>Apusozoa</taxon>
        <taxon>Apusomonadida</taxon>
        <taxon>Apusomonadidae</taxon>
        <taxon>Thecamonas</taxon>
    </lineage>
</organism>
<gene>
    <name evidence="2" type="ORF">AMSG_07160</name>
</gene>
<feature type="transmembrane region" description="Helical" evidence="1">
    <location>
        <begin position="7"/>
        <end position="27"/>
    </location>
</feature>
<feature type="transmembrane region" description="Helical" evidence="1">
    <location>
        <begin position="279"/>
        <end position="302"/>
    </location>
</feature>
<sequence length="338" mass="36334">MWWALQAGAAVASYGTPFVGLPLLYYLGEYGSFMRASLVVTLFHSLFLALVVKPFPSLRSLASLVETPAMVGTSSLLYAIVPTAAVSAYSGLLHAVEPAVLVIEGVQMVALALYFSRMMHSHIATSPVRAKTAILVVSFVAYALALVVFARLLSHANISVTLSVAISAVLTLSMVLLGVTIAVERGIISDAALLALFMAYICWMAVEVSDDVQAARGSTGVVQTLRYMFRYLVERNVSLTASFAPLLSVELLLSVGMATMAIVTLPLDLDRAATVPDQGACGLAAGFGLAPSFVLVYTQYLSCSYGFVDGTYRVRWRFIQAAVGLAYYTYRMLRFEAE</sequence>
<keyword evidence="3" id="KW-1185">Reference proteome</keyword>
<proteinExistence type="predicted"/>
<protein>
    <submittedName>
        <fullName evidence="2">Uncharacterized protein</fullName>
    </submittedName>
</protein>
<keyword evidence="1" id="KW-0472">Membrane</keyword>
<dbReference type="EMBL" id="GL349463">
    <property type="protein sequence ID" value="KNC50918.1"/>
    <property type="molecule type" value="Genomic_DNA"/>
</dbReference>
<accession>A0A0L0DHZ2</accession>
<keyword evidence="1" id="KW-1133">Transmembrane helix</keyword>
<evidence type="ECO:0000313" key="2">
    <source>
        <dbReference type="EMBL" id="KNC50918.1"/>
    </source>
</evidence>
<dbReference type="RefSeq" id="XP_013756618.1">
    <property type="nucleotide sequence ID" value="XM_013901164.1"/>
</dbReference>
<feature type="transmembrane region" description="Helical" evidence="1">
    <location>
        <begin position="243"/>
        <end position="267"/>
    </location>
</feature>
<feature type="transmembrane region" description="Helical" evidence="1">
    <location>
        <begin position="187"/>
        <end position="206"/>
    </location>
</feature>
<reference evidence="2 3" key="1">
    <citation type="submission" date="2010-05" db="EMBL/GenBank/DDBJ databases">
        <title>The Genome Sequence of Thecamonas trahens ATCC 50062.</title>
        <authorList>
            <consortium name="The Broad Institute Genome Sequencing Platform"/>
            <person name="Russ C."/>
            <person name="Cuomo C."/>
            <person name="Shea T."/>
            <person name="Young S.K."/>
            <person name="Zeng Q."/>
            <person name="Koehrsen M."/>
            <person name="Haas B."/>
            <person name="Borodovsky M."/>
            <person name="Guigo R."/>
            <person name="Alvarado L."/>
            <person name="Berlin A."/>
            <person name="Bochicchio J."/>
            <person name="Borenstein D."/>
            <person name="Chapman S."/>
            <person name="Chen Z."/>
            <person name="Freedman E."/>
            <person name="Gellesch M."/>
            <person name="Goldberg J."/>
            <person name="Griggs A."/>
            <person name="Gujja S."/>
            <person name="Heilman E."/>
            <person name="Heiman D."/>
            <person name="Hepburn T."/>
            <person name="Howarth C."/>
            <person name="Jen D."/>
            <person name="Larson L."/>
            <person name="Mehta T."/>
            <person name="Park D."/>
            <person name="Pearson M."/>
            <person name="Roberts A."/>
            <person name="Saif S."/>
            <person name="Shenoy N."/>
            <person name="Sisk P."/>
            <person name="Stolte C."/>
            <person name="Sykes S."/>
            <person name="Thomson T."/>
            <person name="Walk T."/>
            <person name="White J."/>
            <person name="Yandava C."/>
            <person name="Burger G."/>
            <person name="Gray M.W."/>
            <person name="Holland P.W.H."/>
            <person name="King N."/>
            <person name="Lang F.B.F."/>
            <person name="Roger A.J."/>
            <person name="Ruiz-Trillo I."/>
            <person name="Lander E."/>
            <person name="Nusbaum C."/>
        </authorList>
    </citation>
    <scope>NUCLEOTIDE SEQUENCE [LARGE SCALE GENOMIC DNA]</scope>
    <source>
        <strain evidence="2 3">ATCC 50062</strain>
    </source>
</reference>
<dbReference type="eggNOG" id="ENOG502SWPP">
    <property type="taxonomic scope" value="Eukaryota"/>
</dbReference>